<accession>A0A5B7G451</accession>
<reference evidence="1 2" key="1">
    <citation type="submission" date="2019-05" db="EMBL/GenBank/DDBJ databases">
        <title>Another draft genome of Portunus trituberculatus and its Hox gene families provides insights of decapod evolution.</title>
        <authorList>
            <person name="Jeong J.-H."/>
            <person name="Song I."/>
            <person name="Kim S."/>
            <person name="Choi T."/>
            <person name="Kim D."/>
            <person name="Ryu S."/>
            <person name="Kim W."/>
        </authorList>
    </citation>
    <scope>NUCLEOTIDE SEQUENCE [LARGE SCALE GENOMIC DNA]</scope>
    <source>
        <tissue evidence="1">Muscle</tissue>
    </source>
</reference>
<comment type="caution">
    <text evidence="1">The sequence shown here is derived from an EMBL/GenBank/DDBJ whole genome shotgun (WGS) entry which is preliminary data.</text>
</comment>
<dbReference type="Proteomes" id="UP000324222">
    <property type="component" value="Unassembled WGS sequence"/>
</dbReference>
<organism evidence="1 2">
    <name type="scientific">Portunus trituberculatus</name>
    <name type="common">Swimming crab</name>
    <name type="synonym">Neptunus trituberculatus</name>
    <dbReference type="NCBI Taxonomy" id="210409"/>
    <lineage>
        <taxon>Eukaryota</taxon>
        <taxon>Metazoa</taxon>
        <taxon>Ecdysozoa</taxon>
        <taxon>Arthropoda</taxon>
        <taxon>Crustacea</taxon>
        <taxon>Multicrustacea</taxon>
        <taxon>Malacostraca</taxon>
        <taxon>Eumalacostraca</taxon>
        <taxon>Eucarida</taxon>
        <taxon>Decapoda</taxon>
        <taxon>Pleocyemata</taxon>
        <taxon>Brachyura</taxon>
        <taxon>Eubrachyura</taxon>
        <taxon>Portunoidea</taxon>
        <taxon>Portunidae</taxon>
        <taxon>Portuninae</taxon>
        <taxon>Portunus</taxon>
    </lineage>
</organism>
<keyword evidence="2" id="KW-1185">Reference proteome</keyword>
<protein>
    <submittedName>
        <fullName evidence="1">Uncharacterized protein</fullName>
    </submittedName>
</protein>
<dbReference type="AlphaFoldDB" id="A0A5B7G451"/>
<gene>
    <name evidence="1" type="ORF">E2C01_047632</name>
</gene>
<proteinExistence type="predicted"/>
<evidence type="ECO:0000313" key="1">
    <source>
        <dbReference type="EMBL" id="MPC53732.1"/>
    </source>
</evidence>
<evidence type="ECO:0000313" key="2">
    <source>
        <dbReference type="Proteomes" id="UP000324222"/>
    </source>
</evidence>
<dbReference type="EMBL" id="VSRR010011844">
    <property type="protein sequence ID" value="MPC53732.1"/>
    <property type="molecule type" value="Genomic_DNA"/>
</dbReference>
<name>A0A5B7G451_PORTR</name>
<sequence length="109" mass="12042">MRGTFRESRCLSYPMAPLKIFNHFSLITISLKKTPQPLPELEVEVGVKALGAGEPPAMIPIRFCLGSNHANPLGANAPQGPAYQYDGCRGKLTRSLCRERDGRIPLPYF</sequence>